<dbReference type="EMBL" id="JBAMMX010000022">
    <property type="protein sequence ID" value="KAK6918183.1"/>
    <property type="molecule type" value="Genomic_DNA"/>
</dbReference>
<keyword evidence="3" id="KW-0808">Transferase</keyword>
<evidence type="ECO:0000256" key="12">
    <source>
        <dbReference type="PROSITE-ProRule" id="PRU00042"/>
    </source>
</evidence>
<feature type="domain" description="C2H2-type" evidence="16">
    <location>
        <begin position="628"/>
        <end position="648"/>
    </location>
</feature>
<evidence type="ECO:0000256" key="5">
    <source>
        <dbReference type="ARBA" id="ARBA00022729"/>
    </source>
</evidence>
<dbReference type="InterPro" id="IPR008271">
    <property type="entry name" value="Ser/Thr_kinase_AS"/>
</dbReference>
<keyword evidence="12" id="KW-0862">Zinc</keyword>
<dbReference type="InterPro" id="IPR055186">
    <property type="entry name" value="C2H2-2nd_BIRD-IDD"/>
</dbReference>
<evidence type="ECO:0000256" key="14">
    <source>
        <dbReference type="SAM" id="Phobius"/>
    </source>
</evidence>
<evidence type="ECO:0000256" key="9">
    <source>
        <dbReference type="ARBA" id="ARBA00022989"/>
    </source>
</evidence>
<keyword evidence="2" id="KW-0723">Serine/threonine-protein kinase</keyword>
<sequence>MASPMYQFDDAYFDQLFQPPPAVEDFVSAFRWTLVVSLISGVVATAAIVAVMYALIDCLRKAGSAIPNYTRIASLDPNDKPTSKPCSYSSTDVEMAIQPAVEEATMDRFLSNMAKEKPIRFSPQQLSEFTHDYVTLLGSGAFGVVFKGEFPNGVPIAVKVLTSSLEDNRVQEQFIAEVSTIGRTYHNNLVRLYGFCFDSAIKALVYEYMENGSLDRLLFGQEGNQSIEWTKLHEIAIGTAKGIAYLHEECEQRIIHYDIKPGNVLIDSDFIPKVADFGLAKLCNRESSHVTMTGCRGTPGYAAPELWKPYPVTHKCDIYSFGMLLFEIVARRRNHDPNLSDSCMQWVPKWTWEMFRNNELAVMLSLCGIQERDRVKAERMSMVALWCVQYLPDDRPLLSTVVKMLEGEIEVLPPPNPLQHLESTRLHLDLAGGLGSSEYSGTTSNQPTNSGRIRSNFEIEIDPRNKKSFAGEAVVIKEITMRIRARTTAIIHAYDWTYSCVEDLISTLPKLKDTAAYIDEVMMGVPLLETMEKKFNNFKNNSSYETISVLPIQLQAIAMALLHNNSSTTTTNNNKKLLSRRELTGTPDNFDQAHIHNSLSYNISNVGQNLAAEVIALPPITWMATNRFVCEICNKGFQRDQKLQLHRRGNNLPGKLRQRSRTERRMRMYVFPEPNCVHHLPACALGDLTGIRKHHSRKHGEKKWTCDKCLKKYALQLDWKGHCDKSECETIFSRLNHVSMDDSVCFLTIMENEFRDDNNKQPCIADHISTLPKLKAPAVYIDEALSWIAMMQQLTMSYLVAVNIQEIKLNPNVRSFIPSQISLSHASPLFNTLMSIGAMVNGRGPLPTGMQMVPMVLPDGRIGYVFQHPGVHMAPPP</sequence>
<keyword evidence="6 13" id="KW-0547">Nucleotide-binding</keyword>
<dbReference type="FunFam" id="1.10.510.10:FF:000537">
    <property type="entry name" value="Putative receptor-like protein kinase"/>
    <property type="match status" value="1"/>
</dbReference>
<dbReference type="GO" id="GO:0008270">
    <property type="term" value="F:zinc ion binding"/>
    <property type="evidence" value="ECO:0007669"/>
    <property type="project" value="UniProtKB-KW"/>
</dbReference>
<dbReference type="Gene3D" id="3.30.200.20">
    <property type="entry name" value="Phosphorylase Kinase, domain 1"/>
    <property type="match status" value="1"/>
</dbReference>
<evidence type="ECO:0000256" key="11">
    <source>
        <dbReference type="ARBA" id="ARBA00023180"/>
    </source>
</evidence>
<dbReference type="PROSITE" id="PS00107">
    <property type="entry name" value="PROTEIN_KINASE_ATP"/>
    <property type="match status" value="1"/>
</dbReference>
<dbReference type="GO" id="GO:0004674">
    <property type="term" value="F:protein serine/threonine kinase activity"/>
    <property type="evidence" value="ECO:0007669"/>
    <property type="project" value="UniProtKB-KW"/>
</dbReference>
<dbReference type="InterPro" id="IPR011009">
    <property type="entry name" value="Kinase-like_dom_sf"/>
</dbReference>
<dbReference type="SUPFAM" id="SSF56112">
    <property type="entry name" value="Protein kinase-like (PK-like)"/>
    <property type="match status" value="1"/>
</dbReference>
<keyword evidence="10 14" id="KW-0472">Membrane</keyword>
<dbReference type="PROSITE" id="PS50011">
    <property type="entry name" value="PROTEIN_KINASE_DOM"/>
    <property type="match status" value="1"/>
</dbReference>
<evidence type="ECO:0000256" key="10">
    <source>
        <dbReference type="ARBA" id="ARBA00023136"/>
    </source>
</evidence>
<evidence type="ECO:0000256" key="1">
    <source>
        <dbReference type="ARBA" id="ARBA00004479"/>
    </source>
</evidence>
<evidence type="ECO:0000256" key="7">
    <source>
        <dbReference type="ARBA" id="ARBA00022777"/>
    </source>
</evidence>
<evidence type="ECO:0000259" key="15">
    <source>
        <dbReference type="PROSITE" id="PS50011"/>
    </source>
</evidence>
<reference evidence="17 18" key="1">
    <citation type="submission" date="2023-12" db="EMBL/GenBank/DDBJ databases">
        <title>A high-quality genome assembly for Dillenia turbinata (Dilleniales).</title>
        <authorList>
            <person name="Chanderbali A."/>
        </authorList>
    </citation>
    <scope>NUCLEOTIDE SEQUENCE [LARGE SCALE GENOMIC DNA]</scope>
    <source>
        <strain evidence="17">LSX21</strain>
        <tissue evidence="17">Leaf</tissue>
    </source>
</reference>
<keyword evidence="12" id="KW-0479">Metal-binding</keyword>
<dbReference type="Gene3D" id="1.10.510.10">
    <property type="entry name" value="Transferase(Phosphotransferase) domain 1"/>
    <property type="match status" value="1"/>
</dbReference>
<dbReference type="Proteomes" id="UP001370490">
    <property type="component" value="Unassembled WGS sequence"/>
</dbReference>
<dbReference type="PROSITE" id="PS00108">
    <property type="entry name" value="PROTEIN_KINASE_ST"/>
    <property type="match status" value="1"/>
</dbReference>
<feature type="transmembrane region" description="Helical" evidence="14">
    <location>
        <begin position="29"/>
        <end position="56"/>
    </location>
</feature>
<dbReference type="InterPro" id="IPR001245">
    <property type="entry name" value="Ser-Thr/Tyr_kinase_cat_dom"/>
</dbReference>
<evidence type="ECO:0000313" key="17">
    <source>
        <dbReference type="EMBL" id="KAK6918183.1"/>
    </source>
</evidence>
<dbReference type="InterPro" id="IPR017441">
    <property type="entry name" value="Protein_kinase_ATP_BS"/>
</dbReference>
<feature type="domain" description="Protein kinase" evidence="15">
    <location>
        <begin position="131"/>
        <end position="412"/>
    </location>
</feature>
<keyword evidence="9 14" id="KW-1133">Transmembrane helix</keyword>
<accession>A0AAN8Z2C8</accession>
<evidence type="ECO:0000256" key="4">
    <source>
        <dbReference type="ARBA" id="ARBA00022692"/>
    </source>
</evidence>
<proteinExistence type="predicted"/>
<evidence type="ECO:0000256" key="2">
    <source>
        <dbReference type="ARBA" id="ARBA00022527"/>
    </source>
</evidence>
<evidence type="ECO:0000256" key="3">
    <source>
        <dbReference type="ARBA" id="ARBA00022679"/>
    </source>
</evidence>
<evidence type="ECO:0000313" key="18">
    <source>
        <dbReference type="Proteomes" id="UP001370490"/>
    </source>
</evidence>
<dbReference type="InterPro" id="IPR045874">
    <property type="entry name" value="LRK10/LRL21-25-like"/>
</dbReference>
<keyword evidence="4 14" id="KW-0812">Transmembrane</keyword>
<evidence type="ECO:0000256" key="6">
    <source>
        <dbReference type="ARBA" id="ARBA00022741"/>
    </source>
</evidence>
<dbReference type="AlphaFoldDB" id="A0AAN8Z2C8"/>
<keyword evidence="12" id="KW-0863">Zinc-finger</keyword>
<gene>
    <name evidence="17" type="ORF">RJ641_016605</name>
</gene>
<dbReference type="Pfam" id="PF07714">
    <property type="entry name" value="PK_Tyr_Ser-Thr"/>
    <property type="match status" value="1"/>
</dbReference>
<protein>
    <submittedName>
        <fullName evidence="17">Serine-threonine/tyrosine-protein kinase, catalytic domain</fullName>
    </submittedName>
</protein>
<evidence type="ECO:0000256" key="13">
    <source>
        <dbReference type="PROSITE-ProRule" id="PRU10141"/>
    </source>
</evidence>
<feature type="binding site" evidence="13">
    <location>
        <position position="159"/>
    </location>
    <ligand>
        <name>ATP</name>
        <dbReference type="ChEBI" id="CHEBI:30616"/>
    </ligand>
</feature>
<dbReference type="InterPro" id="IPR000719">
    <property type="entry name" value="Prot_kinase_dom"/>
</dbReference>
<dbReference type="GO" id="GO:0016020">
    <property type="term" value="C:membrane"/>
    <property type="evidence" value="ECO:0007669"/>
    <property type="project" value="UniProtKB-SubCell"/>
</dbReference>
<dbReference type="PANTHER" id="PTHR27009">
    <property type="entry name" value="RUST RESISTANCE KINASE LR10-RELATED"/>
    <property type="match status" value="1"/>
</dbReference>
<dbReference type="Pfam" id="PF22996">
    <property type="entry name" value="C2H2-2nd_BIRD-IDD"/>
    <property type="match status" value="1"/>
</dbReference>
<evidence type="ECO:0000256" key="8">
    <source>
        <dbReference type="ARBA" id="ARBA00022840"/>
    </source>
</evidence>
<keyword evidence="18" id="KW-1185">Reference proteome</keyword>
<keyword evidence="8 13" id="KW-0067">ATP-binding</keyword>
<comment type="subcellular location">
    <subcellularLocation>
        <location evidence="1">Membrane</location>
        <topology evidence="1">Single-pass type I membrane protein</topology>
    </subcellularLocation>
</comment>
<organism evidence="17 18">
    <name type="scientific">Dillenia turbinata</name>
    <dbReference type="NCBI Taxonomy" id="194707"/>
    <lineage>
        <taxon>Eukaryota</taxon>
        <taxon>Viridiplantae</taxon>
        <taxon>Streptophyta</taxon>
        <taxon>Embryophyta</taxon>
        <taxon>Tracheophyta</taxon>
        <taxon>Spermatophyta</taxon>
        <taxon>Magnoliopsida</taxon>
        <taxon>eudicotyledons</taxon>
        <taxon>Gunneridae</taxon>
        <taxon>Pentapetalae</taxon>
        <taxon>Dilleniales</taxon>
        <taxon>Dilleniaceae</taxon>
        <taxon>Dillenia</taxon>
    </lineage>
</organism>
<keyword evidence="5" id="KW-0732">Signal</keyword>
<dbReference type="InterPro" id="IPR013087">
    <property type="entry name" value="Znf_C2H2_type"/>
</dbReference>
<evidence type="ECO:0000259" key="16">
    <source>
        <dbReference type="PROSITE" id="PS50157"/>
    </source>
</evidence>
<dbReference type="PROSITE" id="PS50157">
    <property type="entry name" value="ZINC_FINGER_C2H2_2"/>
    <property type="match status" value="1"/>
</dbReference>
<keyword evidence="7 17" id="KW-0418">Kinase</keyword>
<dbReference type="GO" id="GO:0005524">
    <property type="term" value="F:ATP binding"/>
    <property type="evidence" value="ECO:0007669"/>
    <property type="project" value="UniProtKB-UniRule"/>
</dbReference>
<keyword evidence="11" id="KW-0325">Glycoprotein</keyword>
<comment type="caution">
    <text evidence="17">The sequence shown here is derived from an EMBL/GenBank/DDBJ whole genome shotgun (WGS) entry which is preliminary data.</text>
</comment>
<name>A0AAN8Z2C8_9MAGN</name>
<dbReference type="SMART" id="SM00220">
    <property type="entry name" value="S_TKc"/>
    <property type="match status" value="1"/>
</dbReference>